<feature type="compositionally biased region" description="Polar residues" evidence="1">
    <location>
        <begin position="31"/>
        <end position="46"/>
    </location>
</feature>
<dbReference type="EMBL" id="JBAWTH010000012">
    <property type="protein sequence ID" value="KAL2289463.1"/>
    <property type="molecule type" value="Genomic_DNA"/>
</dbReference>
<sequence length="257" mass="26181">MKPSTALFPLAAALGAAQLVGVVITTPDTMTSNASVPPSSQTQTSDRAPASPVTLQTTVLVVEPLTIPTPHVAPHPLPQGHVFAARDEDERPGHACQITSHCPGGAESDEALAAFKTQVGDLPGYCSFLSSEVSRRLDPRNGTGNKAPPGAVETLASDACGLAGDAAAYPLYASLFAYQFCVAANQSDSRAQVMSRYAAADLPAWDAPTVGGGGLTAMVGFYISSRSGDLGPGCEAYGLVWAGGIQEGGKVRAVALG</sequence>
<dbReference type="Proteomes" id="UP001600888">
    <property type="component" value="Unassembled WGS sequence"/>
</dbReference>
<keyword evidence="4" id="KW-1185">Reference proteome</keyword>
<feature type="chain" id="PRO_5045871698" evidence="2">
    <location>
        <begin position="26"/>
        <end position="257"/>
    </location>
</feature>
<gene>
    <name evidence="3" type="ORF">FJTKL_01740</name>
</gene>
<evidence type="ECO:0000256" key="1">
    <source>
        <dbReference type="SAM" id="MobiDB-lite"/>
    </source>
</evidence>
<reference evidence="3 4" key="1">
    <citation type="submission" date="2024-03" db="EMBL/GenBank/DDBJ databases">
        <title>A high-quality draft genome sequence of Diaporthe vaccinii, a causative agent of upright dieback and viscid rot disease in cranberry plants.</title>
        <authorList>
            <person name="Sarrasin M."/>
            <person name="Lang B.F."/>
            <person name="Burger G."/>
        </authorList>
    </citation>
    <scope>NUCLEOTIDE SEQUENCE [LARGE SCALE GENOMIC DNA]</scope>
    <source>
        <strain evidence="3 4">IS7</strain>
    </source>
</reference>
<keyword evidence="2" id="KW-0732">Signal</keyword>
<organism evidence="3 4">
    <name type="scientific">Diaporthe vaccinii</name>
    <dbReference type="NCBI Taxonomy" id="105482"/>
    <lineage>
        <taxon>Eukaryota</taxon>
        <taxon>Fungi</taxon>
        <taxon>Dikarya</taxon>
        <taxon>Ascomycota</taxon>
        <taxon>Pezizomycotina</taxon>
        <taxon>Sordariomycetes</taxon>
        <taxon>Sordariomycetidae</taxon>
        <taxon>Diaporthales</taxon>
        <taxon>Diaporthaceae</taxon>
        <taxon>Diaporthe</taxon>
        <taxon>Diaporthe eres species complex</taxon>
    </lineage>
</organism>
<name>A0ABR4F443_9PEZI</name>
<evidence type="ECO:0000256" key="2">
    <source>
        <dbReference type="SAM" id="SignalP"/>
    </source>
</evidence>
<feature type="signal peptide" evidence="2">
    <location>
        <begin position="1"/>
        <end position="25"/>
    </location>
</feature>
<accession>A0ABR4F443</accession>
<proteinExistence type="predicted"/>
<evidence type="ECO:0000313" key="3">
    <source>
        <dbReference type="EMBL" id="KAL2289463.1"/>
    </source>
</evidence>
<comment type="caution">
    <text evidence="3">The sequence shown here is derived from an EMBL/GenBank/DDBJ whole genome shotgun (WGS) entry which is preliminary data.</text>
</comment>
<feature type="region of interest" description="Disordered" evidence="1">
    <location>
        <begin position="31"/>
        <end position="51"/>
    </location>
</feature>
<evidence type="ECO:0000313" key="4">
    <source>
        <dbReference type="Proteomes" id="UP001600888"/>
    </source>
</evidence>
<protein>
    <submittedName>
        <fullName evidence="3">Uncharacterized protein</fullName>
    </submittedName>
</protein>